<feature type="domain" description="C2H2-type" evidence="9">
    <location>
        <begin position="77"/>
        <end position="104"/>
    </location>
</feature>
<dbReference type="GO" id="GO:0000981">
    <property type="term" value="F:DNA-binding transcription factor activity, RNA polymerase II-specific"/>
    <property type="evidence" value="ECO:0007669"/>
    <property type="project" value="InterPro"/>
</dbReference>
<proteinExistence type="predicted"/>
<dbReference type="RefSeq" id="XP_045956795.1">
    <property type="nucleotide sequence ID" value="XM_046102923.1"/>
</dbReference>
<feature type="domain" description="Zn(2)-C6 fungal-type" evidence="8">
    <location>
        <begin position="109"/>
        <end position="140"/>
    </location>
</feature>
<dbReference type="Gene3D" id="4.10.240.10">
    <property type="entry name" value="Zn(2)-C6 fungal-type DNA-binding domain"/>
    <property type="match status" value="1"/>
</dbReference>
<feature type="domain" description="C2H2-type" evidence="9">
    <location>
        <begin position="49"/>
        <end position="75"/>
    </location>
</feature>
<evidence type="ECO:0000313" key="11">
    <source>
        <dbReference type="Proteomes" id="UP000758603"/>
    </source>
</evidence>
<protein>
    <submittedName>
        <fullName evidence="10">Uncharacterized protein</fullName>
    </submittedName>
</protein>
<dbReference type="InterPro" id="IPR036864">
    <property type="entry name" value="Zn2-C6_fun-type_DNA-bd_sf"/>
</dbReference>
<dbReference type="InterPro" id="IPR007219">
    <property type="entry name" value="XnlR_reg_dom"/>
</dbReference>
<dbReference type="SUPFAM" id="SSF57667">
    <property type="entry name" value="beta-beta-alpha zinc fingers"/>
    <property type="match status" value="1"/>
</dbReference>
<name>A0A9P8ZWW8_9PEZI</name>
<dbReference type="GeneID" id="70131815"/>
<gene>
    <name evidence="10" type="ORF">BKA67DRAFT_566786</name>
</gene>
<dbReference type="GO" id="GO:0003677">
    <property type="term" value="F:DNA binding"/>
    <property type="evidence" value="ECO:0007669"/>
    <property type="project" value="InterPro"/>
</dbReference>
<evidence type="ECO:0000313" key="10">
    <source>
        <dbReference type="EMBL" id="KAH6652518.1"/>
    </source>
</evidence>
<evidence type="ECO:0000256" key="7">
    <source>
        <dbReference type="SAM" id="MobiDB-lite"/>
    </source>
</evidence>
<evidence type="ECO:0000256" key="2">
    <source>
        <dbReference type="ARBA" id="ARBA00022833"/>
    </source>
</evidence>
<dbReference type="PROSITE" id="PS50048">
    <property type="entry name" value="ZN2_CY6_FUNGAL_2"/>
    <property type="match status" value="1"/>
</dbReference>
<dbReference type="CDD" id="cd12148">
    <property type="entry name" value="fungal_TF_MHR"/>
    <property type="match status" value="1"/>
</dbReference>
<evidence type="ECO:0000256" key="6">
    <source>
        <dbReference type="PROSITE-ProRule" id="PRU00042"/>
    </source>
</evidence>
<keyword evidence="6" id="KW-0863">Zinc-finger</keyword>
<sequence length="780" mass="88440">MDEQPNFRPHRVTLHSDPAVIYTVEEFRQGVDAPFLGPPPPPPTASPRHTCHCGKAYIRPEHLRRHQTTHSNGTKPYSCHVCGRAFWRNDIFQRHAKSHVIARPTKQRACSTCHANKTKCDGIGDSPCSFCVRKSLNCVYSPTRLNNQSTLWSGSRSIPQKHGVPATTDQSVQNALPAAKDRANRTLDLERENSSDQHASPATLSVASEPILEDEISQGPVHLNTILEELSTSPPKSTPLQDANSPRTLDKWILACFRSYIAHFHHRWHIITASTYEFTEKPPDNAASVVMVGSYFLHRKDLTGTIVNIHDRLVDRYLHLLTSALEEGKLSNTVRRLETYQAILLNIIFGLYLGRQRTIARANLLCGRLIATLQHTGFFLQSYAQHIQQSEFPGHYVPWIDMVLDEWKRIICALFKVETQIALIYHQRPRLLDDELDAFLPSSFALRNCFRMDVFLHRRKIEDPSRSQVKMLRMIRHPEKFLPNAVLVEDIHLGLCGLLFDTLRQAQLRAVIGTWDDPSAIAMRDGVVQRLAVWAKHLKALAEKSRSDGSSLADMQFISTYLDREDEIRSRPLDMRLVKARVKSMINEVTMLYHLLQLLLSVGRRIIEHLKFMAAINLDSIKEDERVRYDEAKSVLESWAGSTEGRTALLHALAMLSIAQVYLKEHSAVLEYPFPGSISHITIALSALVLDGWLAHKYSTCCCGTTAAHLDLPIKSWGLDDAVLEAWIQYDGPALFQGKTLCTCSSDVWIERFANCLPEEETWELAGLIAPPLRSFMRRM</sequence>
<organism evidence="10 11">
    <name type="scientific">Truncatella angustata</name>
    <dbReference type="NCBI Taxonomy" id="152316"/>
    <lineage>
        <taxon>Eukaryota</taxon>
        <taxon>Fungi</taxon>
        <taxon>Dikarya</taxon>
        <taxon>Ascomycota</taxon>
        <taxon>Pezizomycotina</taxon>
        <taxon>Sordariomycetes</taxon>
        <taxon>Xylariomycetidae</taxon>
        <taxon>Amphisphaeriales</taxon>
        <taxon>Sporocadaceae</taxon>
        <taxon>Truncatella</taxon>
    </lineage>
</organism>
<evidence type="ECO:0000259" key="9">
    <source>
        <dbReference type="PROSITE" id="PS50157"/>
    </source>
</evidence>
<keyword evidence="11" id="KW-1185">Reference proteome</keyword>
<evidence type="ECO:0000256" key="3">
    <source>
        <dbReference type="ARBA" id="ARBA00023015"/>
    </source>
</evidence>
<evidence type="ECO:0000256" key="5">
    <source>
        <dbReference type="ARBA" id="ARBA00023242"/>
    </source>
</evidence>
<evidence type="ECO:0000256" key="1">
    <source>
        <dbReference type="ARBA" id="ARBA00022723"/>
    </source>
</evidence>
<reference evidence="10" key="1">
    <citation type="journal article" date="2021" name="Nat. Commun.">
        <title>Genetic determinants of endophytism in the Arabidopsis root mycobiome.</title>
        <authorList>
            <person name="Mesny F."/>
            <person name="Miyauchi S."/>
            <person name="Thiergart T."/>
            <person name="Pickel B."/>
            <person name="Atanasova L."/>
            <person name="Karlsson M."/>
            <person name="Huettel B."/>
            <person name="Barry K.W."/>
            <person name="Haridas S."/>
            <person name="Chen C."/>
            <person name="Bauer D."/>
            <person name="Andreopoulos W."/>
            <person name="Pangilinan J."/>
            <person name="LaButti K."/>
            <person name="Riley R."/>
            <person name="Lipzen A."/>
            <person name="Clum A."/>
            <person name="Drula E."/>
            <person name="Henrissat B."/>
            <person name="Kohler A."/>
            <person name="Grigoriev I.V."/>
            <person name="Martin F.M."/>
            <person name="Hacquard S."/>
        </authorList>
    </citation>
    <scope>NUCLEOTIDE SEQUENCE</scope>
    <source>
        <strain evidence="10">MPI-SDFR-AT-0073</strain>
    </source>
</reference>
<dbReference type="PROSITE" id="PS00028">
    <property type="entry name" value="ZINC_FINGER_C2H2_1"/>
    <property type="match status" value="1"/>
</dbReference>
<dbReference type="EMBL" id="JAGPXC010000005">
    <property type="protein sequence ID" value="KAH6652518.1"/>
    <property type="molecule type" value="Genomic_DNA"/>
</dbReference>
<evidence type="ECO:0000256" key="4">
    <source>
        <dbReference type="ARBA" id="ARBA00023163"/>
    </source>
</evidence>
<accession>A0A9P8ZWW8</accession>
<dbReference type="OrthoDB" id="4777309at2759"/>
<dbReference type="PANTHER" id="PTHR47660">
    <property type="entry name" value="TRANSCRIPTION FACTOR WITH C2H2 AND ZN(2)-CYS(6) DNA BINDING DOMAIN (EUROFUNG)-RELATED-RELATED"/>
    <property type="match status" value="1"/>
</dbReference>
<dbReference type="AlphaFoldDB" id="A0A9P8ZWW8"/>
<dbReference type="SMART" id="SM00355">
    <property type="entry name" value="ZnF_C2H2"/>
    <property type="match status" value="2"/>
</dbReference>
<dbReference type="SMART" id="SM00066">
    <property type="entry name" value="GAL4"/>
    <property type="match status" value="1"/>
</dbReference>
<keyword evidence="3" id="KW-0805">Transcription regulation</keyword>
<keyword evidence="1" id="KW-0479">Metal-binding</keyword>
<dbReference type="PROSITE" id="PS00463">
    <property type="entry name" value="ZN2_CY6_FUNGAL_1"/>
    <property type="match status" value="1"/>
</dbReference>
<keyword evidence="5" id="KW-0539">Nucleus</keyword>
<dbReference type="SUPFAM" id="SSF57701">
    <property type="entry name" value="Zn2/Cys6 DNA-binding domain"/>
    <property type="match status" value="1"/>
</dbReference>
<dbReference type="InterPro" id="IPR001138">
    <property type="entry name" value="Zn2Cys6_DnaBD"/>
</dbReference>
<dbReference type="InterPro" id="IPR013087">
    <property type="entry name" value="Znf_C2H2_type"/>
</dbReference>
<dbReference type="CDD" id="cd00067">
    <property type="entry name" value="GAL4"/>
    <property type="match status" value="1"/>
</dbReference>
<feature type="compositionally biased region" description="Polar residues" evidence="7">
    <location>
        <begin position="149"/>
        <end position="158"/>
    </location>
</feature>
<keyword evidence="4" id="KW-0804">Transcription</keyword>
<dbReference type="Pfam" id="PF04082">
    <property type="entry name" value="Fungal_trans"/>
    <property type="match status" value="1"/>
</dbReference>
<dbReference type="InterPro" id="IPR036236">
    <property type="entry name" value="Znf_C2H2_sf"/>
</dbReference>
<keyword evidence="2" id="KW-0862">Zinc</keyword>
<feature type="region of interest" description="Disordered" evidence="7">
    <location>
        <begin position="149"/>
        <end position="172"/>
    </location>
</feature>
<evidence type="ECO:0000259" key="8">
    <source>
        <dbReference type="PROSITE" id="PS50048"/>
    </source>
</evidence>
<dbReference type="GO" id="GO:0006351">
    <property type="term" value="P:DNA-templated transcription"/>
    <property type="evidence" value="ECO:0007669"/>
    <property type="project" value="InterPro"/>
</dbReference>
<dbReference type="Pfam" id="PF00172">
    <property type="entry name" value="Zn_clus"/>
    <property type="match status" value="1"/>
</dbReference>
<dbReference type="Gene3D" id="3.30.160.60">
    <property type="entry name" value="Classic Zinc Finger"/>
    <property type="match status" value="1"/>
</dbReference>
<comment type="caution">
    <text evidence="10">The sequence shown here is derived from an EMBL/GenBank/DDBJ whole genome shotgun (WGS) entry which is preliminary data.</text>
</comment>
<dbReference type="Proteomes" id="UP000758603">
    <property type="component" value="Unassembled WGS sequence"/>
</dbReference>
<dbReference type="GO" id="GO:0008270">
    <property type="term" value="F:zinc ion binding"/>
    <property type="evidence" value="ECO:0007669"/>
    <property type="project" value="UniProtKB-KW"/>
</dbReference>
<dbReference type="PROSITE" id="PS50157">
    <property type="entry name" value="ZINC_FINGER_C2H2_2"/>
    <property type="match status" value="2"/>
</dbReference>